<reference evidence="2" key="1">
    <citation type="journal article" date="2021" name="Open Biol.">
        <title>Shared evolutionary footprints suggest mitochondrial oxidative damage underlies multiple complex I losses in fungi.</title>
        <authorList>
            <person name="Schikora-Tamarit M.A."/>
            <person name="Marcet-Houben M."/>
            <person name="Nosek J."/>
            <person name="Gabaldon T."/>
        </authorList>
    </citation>
    <scope>NUCLEOTIDE SEQUENCE</scope>
    <source>
        <strain evidence="2">CBS2887</strain>
    </source>
</reference>
<keyword evidence="3" id="KW-1185">Reference proteome</keyword>
<feature type="chain" id="PRO_5040259292" evidence="1">
    <location>
        <begin position="17"/>
        <end position="169"/>
    </location>
</feature>
<gene>
    <name evidence="2" type="ORF">WICPIJ_000913</name>
</gene>
<dbReference type="AlphaFoldDB" id="A0A9P8QBT0"/>
<proteinExistence type="predicted"/>
<evidence type="ECO:0000256" key="1">
    <source>
        <dbReference type="SAM" id="SignalP"/>
    </source>
</evidence>
<comment type="caution">
    <text evidence="2">The sequence shown here is derived from an EMBL/GenBank/DDBJ whole genome shotgun (WGS) entry which is preliminary data.</text>
</comment>
<protein>
    <submittedName>
        <fullName evidence="2">Uncharacterized protein</fullName>
    </submittedName>
</protein>
<evidence type="ECO:0000313" key="2">
    <source>
        <dbReference type="EMBL" id="KAH3688142.1"/>
    </source>
</evidence>
<accession>A0A9P8QBT0</accession>
<reference evidence="2" key="2">
    <citation type="submission" date="2021-01" db="EMBL/GenBank/DDBJ databases">
        <authorList>
            <person name="Schikora-Tamarit M.A."/>
        </authorList>
    </citation>
    <scope>NUCLEOTIDE SEQUENCE</scope>
    <source>
        <strain evidence="2">CBS2887</strain>
    </source>
</reference>
<organism evidence="2 3">
    <name type="scientific">Wickerhamomyces pijperi</name>
    <name type="common">Yeast</name>
    <name type="synonym">Pichia pijperi</name>
    <dbReference type="NCBI Taxonomy" id="599730"/>
    <lineage>
        <taxon>Eukaryota</taxon>
        <taxon>Fungi</taxon>
        <taxon>Dikarya</taxon>
        <taxon>Ascomycota</taxon>
        <taxon>Saccharomycotina</taxon>
        <taxon>Saccharomycetes</taxon>
        <taxon>Phaffomycetales</taxon>
        <taxon>Wickerhamomycetaceae</taxon>
        <taxon>Wickerhamomyces</taxon>
    </lineage>
</organism>
<name>A0A9P8QBT0_WICPI</name>
<dbReference type="Proteomes" id="UP000774326">
    <property type="component" value="Unassembled WGS sequence"/>
</dbReference>
<evidence type="ECO:0000313" key="3">
    <source>
        <dbReference type="Proteomes" id="UP000774326"/>
    </source>
</evidence>
<sequence>MKFIKLLAVFASLTTAQKFTANDTPVSTDVTTTVLGTPASKEIPIPTNLLNSSSTTATASIYSSYESMSAVVVVTQVEVTSVSVSAITTYVTSTSTTADITSSTTVTVTPSSYSSTSISSSTASSSSYIVRENSDFDWDEPITTASSVEGTLTTNSIGSTTILAPSRSV</sequence>
<dbReference type="EMBL" id="JAEUBG010000519">
    <property type="protein sequence ID" value="KAH3688142.1"/>
    <property type="molecule type" value="Genomic_DNA"/>
</dbReference>
<feature type="signal peptide" evidence="1">
    <location>
        <begin position="1"/>
        <end position="16"/>
    </location>
</feature>
<keyword evidence="1" id="KW-0732">Signal</keyword>